<feature type="binding site" evidence="2">
    <location>
        <position position="35"/>
    </location>
    <ligand>
        <name>Fe cation</name>
        <dbReference type="ChEBI" id="CHEBI:24875"/>
        <label>1</label>
    </ligand>
</feature>
<feature type="active site" description="Proton donor" evidence="1">
    <location>
        <position position="95"/>
    </location>
</feature>
<feature type="binding site" evidence="2">
    <location>
        <position position="94"/>
    </location>
    <ligand>
        <name>Fe cation</name>
        <dbReference type="ChEBI" id="CHEBI:24875"/>
        <label>2</label>
    </ligand>
</feature>
<proteinExistence type="predicted"/>
<reference evidence="3 4" key="1">
    <citation type="submission" date="2018-02" db="EMBL/GenBank/DDBJ databases">
        <title>Genomic Encyclopedia of Archaeal and Bacterial Type Strains, Phase II (KMG-II): from individual species to whole genera.</title>
        <authorList>
            <person name="Goeker M."/>
        </authorList>
    </citation>
    <scope>NUCLEOTIDE SEQUENCE [LARGE SCALE GENOMIC DNA]</scope>
    <source>
        <strain evidence="3 4">DSM 18921</strain>
    </source>
</reference>
<evidence type="ECO:0008006" key="5">
    <source>
        <dbReference type="Google" id="ProtNLM"/>
    </source>
</evidence>
<dbReference type="EMBL" id="PVEP01000001">
    <property type="protein sequence ID" value="PQV59190.1"/>
    <property type="molecule type" value="Genomic_DNA"/>
</dbReference>
<dbReference type="PANTHER" id="PTHR36303:SF1">
    <property type="entry name" value="2',3'-CYCLIC-NUCLEOTIDE 2'-PHOSPHODIESTERASE"/>
    <property type="match status" value="1"/>
</dbReference>
<dbReference type="PANTHER" id="PTHR36303">
    <property type="entry name" value="2',3'-CYCLIC-NUCLEOTIDE 2'-PHOSPHODIESTERASE"/>
    <property type="match status" value="1"/>
</dbReference>
<feature type="binding site" evidence="2">
    <location>
        <position position="206"/>
    </location>
    <ligand>
        <name>Fe cation</name>
        <dbReference type="ChEBI" id="CHEBI:24875"/>
        <label>2</label>
    </ligand>
</feature>
<dbReference type="InterPro" id="IPR029052">
    <property type="entry name" value="Metallo-depent_PP-like"/>
</dbReference>
<dbReference type="Pfam" id="PF13277">
    <property type="entry name" value="YmdB"/>
    <property type="match status" value="1"/>
</dbReference>
<gene>
    <name evidence="3" type="ORF">LX70_01014</name>
</gene>
<feature type="binding site" evidence="2">
    <location>
        <position position="67"/>
    </location>
    <ligand>
        <name>Fe cation</name>
        <dbReference type="ChEBI" id="CHEBI:24875"/>
        <label>1</label>
    </ligand>
</feature>
<dbReference type="PIRSF" id="PIRSF004789">
    <property type="entry name" value="DR1281"/>
    <property type="match status" value="1"/>
</dbReference>
<dbReference type="InterPro" id="IPR005235">
    <property type="entry name" value="YmdB-like"/>
</dbReference>
<accession>A0A2S8SEH4</accession>
<sequence>MGDDKGRPVRARSSALALALRGHYAGRMKLLFLGDVMGRAGRAAVAARLPGLRADLGLDFVVVNGENATSGAGLSAAHAKALLDAGADCLTLGDHAFDQKDMMGFIESEPRILRPLNFAKTAPGKGARVFTAPGGRKVLVAQVLGQVFMKRPFDDPFSAVDQVLRAHTLGAAVQAAIVDVHCEATSEKMGMGHWCDGRASLVVGTHTHVPTGDAMILKGGTAYLTDAGMCGDYDSVIGMEKLEPMRRFVTGMAKERFTPANGEATLSGVYVETDDATGKAKTVRMIRIGGRLQGAGV</sequence>
<evidence type="ECO:0000313" key="4">
    <source>
        <dbReference type="Proteomes" id="UP000238338"/>
    </source>
</evidence>
<dbReference type="Gene3D" id="3.60.21.10">
    <property type="match status" value="1"/>
</dbReference>
<dbReference type="GO" id="GO:0004113">
    <property type="term" value="F:2',3'-cyclic-nucleotide 3'-phosphodiesterase activity"/>
    <property type="evidence" value="ECO:0007669"/>
    <property type="project" value="TreeGrafter"/>
</dbReference>
<dbReference type="SUPFAM" id="SSF56300">
    <property type="entry name" value="Metallo-dependent phosphatases"/>
    <property type="match status" value="1"/>
</dbReference>
<protein>
    <recommendedName>
        <fullName evidence="5">Capsule synthesis protein CapA domain-containing protein</fullName>
    </recommendedName>
</protein>
<dbReference type="AlphaFoldDB" id="A0A2S8SEH4"/>
<evidence type="ECO:0000313" key="3">
    <source>
        <dbReference type="EMBL" id="PQV59190.1"/>
    </source>
</evidence>
<name>A0A2S8SEH4_9RHOB</name>
<keyword evidence="2" id="KW-0479">Metal-binding</keyword>
<evidence type="ECO:0000256" key="1">
    <source>
        <dbReference type="PIRSR" id="PIRSR004789-50"/>
    </source>
</evidence>
<organism evidence="3 4">
    <name type="scientific">Albidovulum denitrificans</name>
    <dbReference type="NCBI Taxonomy" id="404881"/>
    <lineage>
        <taxon>Bacteria</taxon>
        <taxon>Pseudomonadati</taxon>
        <taxon>Pseudomonadota</taxon>
        <taxon>Alphaproteobacteria</taxon>
        <taxon>Rhodobacterales</taxon>
        <taxon>Paracoccaceae</taxon>
        <taxon>Albidovulum</taxon>
    </lineage>
</organism>
<feature type="binding site" evidence="2">
    <location>
        <position position="66"/>
    </location>
    <ligand>
        <name>Fe cation</name>
        <dbReference type="ChEBI" id="CHEBI:24875"/>
        <label>1</label>
    </ligand>
</feature>
<dbReference type="Proteomes" id="UP000238338">
    <property type="component" value="Unassembled WGS sequence"/>
</dbReference>
<evidence type="ECO:0000256" key="2">
    <source>
        <dbReference type="PIRSR" id="PIRSR004789-51"/>
    </source>
</evidence>
<feature type="binding site" evidence="2">
    <location>
        <position position="66"/>
    </location>
    <ligand>
        <name>Fe cation</name>
        <dbReference type="ChEBI" id="CHEBI:24875"/>
        <label>2</label>
    </ligand>
</feature>
<feature type="binding site" evidence="2">
    <location>
        <position position="208"/>
    </location>
    <ligand>
        <name>Fe cation</name>
        <dbReference type="ChEBI" id="CHEBI:24875"/>
        <label>1</label>
    </ligand>
</feature>
<keyword evidence="4" id="KW-1185">Reference proteome</keyword>
<dbReference type="GO" id="GO:0046872">
    <property type="term" value="F:metal ion binding"/>
    <property type="evidence" value="ECO:0007669"/>
    <property type="project" value="UniProtKB-KW"/>
</dbReference>
<feature type="binding site" evidence="2">
    <location>
        <position position="181"/>
    </location>
    <ligand>
        <name>Fe cation</name>
        <dbReference type="ChEBI" id="CHEBI:24875"/>
        <label>2</label>
    </ligand>
</feature>
<comment type="caution">
    <text evidence="3">The sequence shown here is derived from an EMBL/GenBank/DDBJ whole genome shotgun (WGS) entry which is preliminary data.</text>
</comment>